<dbReference type="GO" id="GO:0007188">
    <property type="term" value="P:adenylate cyclase-modulating G protein-coupled receptor signaling pathway"/>
    <property type="evidence" value="ECO:0007669"/>
    <property type="project" value="TreeGrafter"/>
</dbReference>
<feature type="binding site" evidence="5">
    <location>
        <begin position="72"/>
        <end position="76"/>
    </location>
    <ligand>
        <name>GTP</name>
        <dbReference type="ChEBI" id="CHEBI:37565"/>
    </ligand>
</feature>
<evidence type="ECO:0000313" key="9">
    <source>
        <dbReference type="Proteomes" id="UP000023152"/>
    </source>
</evidence>
<dbReference type="GO" id="GO:0001664">
    <property type="term" value="F:G protein-coupled receptor binding"/>
    <property type="evidence" value="ECO:0007669"/>
    <property type="project" value="TreeGrafter"/>
</dbReference>
<dbReference type="FunFam" id="3.40.50.300:FF:000720">
    <property type="entry name" value="Guanine nucleotide-binding protein G(k) subunit alpha"/>
    <property type="match status" value="1"/>
</dbReference>
<dbReference type="Proteomes" id="UP000023152">
    <property type="component" value="Unassembled WGS sequence"/>
</dbReference>
<dbReference type="SUPFAM" id="SSF52540">
    <property type="entry name" value="P-loop containing nucleoside triphosphate hydrolases"/>
    <property type="match status" value="1"/>
</dbReference>
<dbReference type="GO" id="GO:0005525">
    <property type="term" value="F:GTP binding"/>
    <property type="evidence" value="ECO:0007669"/>
    <property type="project" value="UniProtKB-KW"/>
</dbReference>
<keyword evidence="7" id="KW-0812">Transmembrane</keyword>
<dbReference type="EMBL" id="ASPP01008724">
    <property type="protein sequence ID" value="ETO25148.1"/>
    <property type="molecule type" value="Genomic_DNA"/>
</dbReference>
<dbReference type="GO" id="GO:0046872">
    <property type="term" value="F:metal ion binding"/>
    <property type="evidence" value="ECO:0007669"/>
    <property type="project" value="UniProtKB-KW"/>
</dbReference>
<evidence type="ECO:0000256" key="3">
    <source>
        <dbReference type="ARBA" id="ARBA00023134"/>
    </source>
</evidence>
<keyword evidence="1 6" id="KW-0479">Metal-binding</keyword>
<keyword evidence="7" id="KW-0472">Membrane</keyword>
<evidence type="ECO:0000256" key="5">
    <source>
        <dbReference type="PIRSR" id="PIRSR601019-1"/>
    </source>
</evidence>
<feature type="binding site" evidence="6">
    <location>
        <position position="53"/>
    </location>
    <ligand>
        <name>Mg(2+)</name>
        <dbReference type="ChEBI" id="CHEBI:18420"/>
    </ligand>
</feature>
<dbReference type="Pfam" id="PF00503">
    <property type="entry name" value="G-alpha"/>
    <property type="match status" value="1"/>
</dbReference>
<dbReference type="InterPro" id="IPR027417">
    <property type="entry name" value="P-loop_NTPase"/>
</dbReference>
<proteinExistence type="predicted"/>
<organism evidence="8 9">
    <name type="scientific">Reticulomyxa filosa</name>
    <dbReference type="NCBI Taxonomy" id="46433"/>
    <lineage>
        <taxon>Eukaryota</taxon>
        <taxon>Sar</taxon>
        <taxon>Rhizaria</taxon>
        <taxon>Retaria</taxon>
        <taxon>Foraminifera</taxon>
        <taxon>Monothalamids</taxon>
        <taxon>Reticulomyxidae</taxon>
        <taxon>Reticulomyxa</taxon>
    </lineage>
</organism>
<dbReference type="GO" id="GO:0005737">
    <property type="term" value="C:cytoplasm"/>
    <property type="evidence" value="ECO:0007669"/>
    <property type="project" value="TreeGrafter"/>
</dbReference>
<keyword evidence="4" id="KW-0807">Transducer</keyword>
<feature type="transmembrane region" description="Helical" evidence="7">
    <location>
        <begin position="32"/>
        <end position="48"/>
    </location>
</feature>
<dbReference type="PANTHER" id="PTHR10218:SF302">
    <property type="entry name" value="GUANINE NUCLEOTIDE-BINDING PROTEIN ALPHA-5 SUBUNIT"/>
    <property type="match status" value="1"/>
</dbReference>
<evidence type="ECO:0000256" key="4">
    <source>
        <dbReference type="ARBA" id="ARBA00023224"/>
    </source>
</evidence>
<dbReference type="SMART" id="SM00275">
    <property type="entry name" value="G_alpha"/>
    <property type="match status" value="1"/>
</dbReference>
<keyword evidence="3 5" id="KW-0342">GTP-binding</keyword>
<reference evidence="8 9" key="1">
    <citation type="journal article" date="2013" name="Curr. Biol.">
        <title>The Genome of the Foraminiferan Reticulomyxa filosa.</title>
        <authorList>
            <person name="Glockner G."/>
            <person name="Hulsmann N."/>
            <person name="Schleicher M."/>
            <person name="Noegel A.A."/>
            <person name="Eichinger L."/>
            <person name="Gallinger C."/>
            <person name="Pawlowski J."/>
            <person name="Sierra R."/>
            <person name="Euteneuer U."/>
            <person name="Pillet L."/>
            <person name="Moustafa A."/>
            <person name="Platzer M."/>
            <person name="Groth M."/>
            <person name="Szafranski K."/>
            <person name="Schliwa M."/>
        </authorList>
    </citation>
    <scope>NUCLEOTIDE SEQUENCE [LARGE SCALE GENOMIC DNA]</scope>
</reference>
<dbReference type="GO" id="GO:0003924">
    <property type="term" value="F:GTPase activity"/>
    <property type="evidence" value="ECO:0007669"/>
    <property type="project" value="InterPro"/>
</dbReference>
<dbReference type="Gene3D" id="3.40.50.300">
    <property type="entry name" value="P-loop containing nucleotide triphosphate hydrolases"/>
    <property type="match status" value="1"/>
</dbReference>
<dbReference type="GO" id="GO:0031683">
    <property type="term" value="F:G-protein beta/gamma-subunit complex binding"/>
    <property type="evidence" value="ECO:0007669"/>
    <property type="project" value="InterPro"/>
</dbReference>
<keyword evidence="9" id="KW-1185">Reference proteome</keyword>
<keyword evidence="2 5" id="KW-0547">Nucleotide-binding</keyword>
<dbReference type="PRINTS" id="PR00318">
    <property type="entry name" value="GPROTEINA"/>
</dbReference>
<feature type="binding site" evidence="5">
    <location>
        <begin position="141"/>
        <end position="144"/>
    </location>
    <ligand>
        <name>GTP</name>
        <dbReference type="ChEBI" id="CHEBI:37565"/>
    </ligand>
</feature>
<protein>
    <submittedName>
        <fullName evidence="8">G Protein, Alpha subunit family member (Gpa-2)</fullName>
    </submittedName>
</protein>
<evidence type="ECO:0000313" key="8">
    <source>
        <dbReference type="EMBL" id="ETO25148.1"/>
    </source>
</evidence>
<evidence type="ECO:0000256" key="1">
    <source>
        <dbReference type="ARBA" id="ARBA00022723"/>
    </source>
</evidence>
<evidence type="ECO:0000256" key="7">
    <source>
        <dbReference type="SAM" id="Phobius"/>
    </source>
</evidence>
<dbReference type="PANTHER" id="PTHR10218">
    <property type="entry name" value="GTP-BINDING PROTEIN ALPHA SUBUNIT"/>
    <property type="match status" value="1"/>
</dbReference>
<evidence type="ECO:0000256" key="6">
    <source>
        <dbReference type="PIRSR" id="PIRSR601019-2"/>
    </source>
</evidence>
<accession>X6NGW5</accession>
<keyword evidence="6" id="KW-0460">Magnesium</keyword>
<gene>
    <name evidence="8" type="ORF">RFI_11995</name>
</gene>
<dbReference type="AlphaFoldDB" id="X6NGW5"/>
<keyword evidence="7" id="KW-1133">Transmembrane helix</keyword>
<dbReference type="PROSITE" id="PS51882">
    <property type="entry name" value="G_ALPHA"/>
    <property type="match status" value="1"/>
</dbReference>
<dbReference type="OrthoDB" id="5817230at2759"/>
<evidence type="ECO:0000256" key="2">
    <source>
        <dbReference type="ARBA" id="ARBA00022741"/>
    </source>
</evidence>
<dbReference type="GO" id="GO:0005834">
    <property type="term" value="C:heterotrimeric G-protein complex"/>
    <property type="evidence" value="ECO:0007669"/>
    <property type="project" value="TreeGrafter"/>
</dbReference>
<comment type="caution">
    <text evidence="8">The sequence shown here is derived from an EMBL/GenBank/DDBJ whole genome shotgun (WGS) entry which is preliminary data.</text>
</comment>
<sequence>MTLTELEAMTMCQQILGKNSKKKKKKKPNKQLYIYTYIYIYLYIYILYQRRPTTGLVEQELCINETWFQVFDVGGQRNERRKWFHQFENVSAVVFVASLSSFDEPMYDDETTNSLEDSISLFGEICNSEFFVHQHMILILNKKDLLHGKLKQGKKLKEHSVTQDFTGDDQDLSANVHFIQTKFYQEFQRSLERLSKSNHQPTAKAAASRLLFIRIMCAYDLESVKSVFIDVQGILTGRITTTENPPQAPVFALTETKNDSL</sequence>
<dbReference type="InterPro" id="IPR001019">
    <property type="entry name" value="Gprotein_alpha_su"/>
</dbReference>
<name>X6NGW5_RETFI</name>
<feature type="binding site" evidence="5">
    <location>
        <begin position="47"/>
        <end position="53"/>
    </location>
    <ligand>
        <name>GTP</name>
        <dbReference type="ChEBI" id="CHEBI:37565"/>
    </ligand>
</feature>